<reference evidence="2 3" key="1">
    <citation type="submission" date="2019-01" db="EMBL/GenBank/DDBJ databases">
        <title>PMF-metabolizing Aryl O-demethylase.</title>
        <authorList>
            <person name="Kim M."/>
        </authorList>
    </citation>
    <scope>NUCLEOTIDE SEQUENCE [LARGE SCALE GENOMIC DNA]</scope>
    <source>
        <strain evidence="2 3">PMF1</strain>
    </source>
</reference>
<dbReference type="Proteomes" id="UP000289794">
    <property type="component" value="Chromosome"/>
</dbReference>
<evidence type="ECO:0000313" key="3">
    <source>
        <dbReference type="Proteomes" id="UP000289794"/>
    </source>
</evidence>
<gene>
    <name evidence="2" type="ORF">PMF13cell1_02434</name>
</gene>
<sequence>MSTFFITVQTSTVPPGAALHLQSNSKTDTRQTAAFAVCVHAFCYEGERLNRYRPLCCRIQNPPYQPITANKGDLLPQHKSCALNYFSFIFVSLAAWSAAVRLSMISSRSPFSTPSRRWSVSLILWSVTRPWGKL</sequence>
<keyword evidence="1" id="KW-1133">Transmembrane helix</keyword>
<dbReference type="KEGG" id="bpro:PMF13cell1_02434"/>
<feature type="transmembrane region" description="Helical" evidence="1">
    <location>
        <begin position="82"/>
        <end position="102"/>
    </location>
</feature>
<dbReference type="EMBL" id="CP035945">
    <property type="protein sequence ID" value="QBE96887.1"/>
    <property type="molecule type" value="Genomic_DNA"/>
</dbReference>
<organism evidence="2 3">
    <name type="scientific">Blautia producta</name>
    <dbReference type="NCBI Taxonomy" id="33035"/>
    <lineage>
        <taxon>Bacteria</taxon>
        <taxon>Bacillati</taxon>
        <taxon>Bacillota</taxon>
        <taxon>Clostridia</taxon>
        <taxon>Lachnospirales</taxon>
        <taxon>Lachnospiraceae</taxon>
        <taxon>Blautia</taxon>
    </lineage>
</organism>
<protein>
    <submittedName>
        <fullName evidence="2">Uncharacterized protein</fullName>
    </submittedName>
</protein>
<evidence type="ECO:0000256" key="1">
    <source>
        <dbReference type="SAM" id="Phobius"/>
    </source>
</evidence>
<accession>A0A4P6M0T3</accession>
<proteinExistence type="predicted"/>
<keyword evidence="1" id="KW-0812">Transmembrane</keyword>
<keyword evidence="1" id="KW-0472">Membrane</keyword>
<evidence type="ECO:0000313" key="2">
    <source>
        <dbReference type="EMBL" id="QBE96887.1"/>
    </source>
</evidence>
<name>A0A4P6M0T3_9FIRM</name>
<dbReference type="AlphaFoldDB" id="A0A4P6M0T3"/>